<dbReference type="RefSeq" id="WP_311872474.1">
    <property type="nucleotide sequence ID" value="NZ_JARPWT010000043.1"/>
</dbReference>
<protein>
    <submittedName>
        <fullName evidence="3">Class II fructose-bisphosphate aldolase</fullName>
    </submittedName>
</protein>
<evidence type="ECO:0000256" key="2">
    <source>
        <dbReference type="PIRSR" id="PIRSR001359-3"/>
    </source>
</evidence>
<evidence type="ECO:0000313" key="3">
    <source>
        <dbReference type="EMBL" id="MDT2513870.1"/>
    </source>
</evidence>
<dbReference type="PIRSF" id="PIRSF001359">
    <property type="entry name" value="F_bP_aldolase_II"/>
    <property type="match status" value="1"/>
</dbReference>
<feature type="binding site" evidence="2">
    <location>
        <position position="191"/>
    </location>
    <ligand>
        <name>Zn(2+)</name>
        <dbReference type="ChEBI" id="CHEBI:29105"/>
        <label>1</label>
        <note>catalytic</note>
    </ligand>
</feature>
<dbReference type="PANTHER" id="PTHR30304">
    <property type="entry name" value="D-TAGATOSE-1,6-BISPHOSPHATE ALDOLASE"/>
    <property type="match status" value="1"/>
</dbReference>
<feature type="binding site" evidence="2">
    <location>
        <position position="82"/>
    </location>
    <ligand>
        <name>Zn(2+)</name>
        <dbReference type="ChEBI" id="CHEBI:29105"/>
        <label>1</label>
        <note>catalytic</note>
    </ligand>
</feature>
<feature type="active site" description="Proton donor" evidence="1">
    <location>
        <position position="81"/>
    </location>
</feature>
<dbReference type="Proteomes" id="UP001264335">
    <property type="component" value="Unassembled WGS sequence"/>
</dbReference>
<keyword evidence="2" id="KW-0479">Metal-binding</keyword>
<dbReference type="AlphaFoldDB" id="A0ABD5F727"/>
<comment type="cofactor">
    <cofactor evidence="2">
        <name>Zn(2+)</name>
        <dbReference type="ChEBI" id="CHEBI:29105"/>
    </cofactor>
    <text evidence="2">Binds 2 Zn(2+) ions per subunit. One is catalytic and the other provides a structural contribution.</text>
</comment>
<accession>A0ABD5F727</accession>
<dbReference type="InterPro" id="IPR050246">
    <property type="entry name" value="Class_II_FBP_aldolase"/>
</dbReference>
<gene>
    <name evidence="3" type="ORF">P7D79_06430</name>
</gene>
<dbReference type="InterPro" id="IPR013785">
    <property type="entry name" value="Aldolase_TIM"/>
</dbReference>
<dbReference type="Gene3D" id="3.20.20.70">
    <property type="entry name" value="Aldolase class I"/>
    <property type="match status" value="1"/>
</dbReference>
<reference evidence="3 4" key="1">
    <citation type="submission" date="2023-03" db="EMBL/GenBank/DDBJ databases">
        <authorList>
            <person name="Shen W."/>
            <person name="Cai J."/>
        </authorList>
    </citation>
    <scope>NUCLEOTIDE SEQUENCE [LARGE SCALE GENOMIC DNA]</scope>
    <source>
        <strain evidence="3 4">Y2</strain>
    </source>
</reference>
<feature type="binding site" evidence="2">
    <location>
        <position position="219"/>
    </location>
    <ligand>
        <name>Zn(2+)</name>
        <dbReference type="ChEBI" id="CHEBI:29105"/>
        <label>1</label>
        <note>catalytic</note>
    </ligand>
</feature>
<keyword evidence="2" id="KW-0862">Zinc</keyword>
<dbReference type="GO" id="GO:0006412">
    <property type="term" value="P:translation"/>
    <property type="evidence" value="ECO:0007669"/>
    <property type="project" value="UniProtKB-KW"/>
</dbReference>
<dbReference type="CDD" id="cd00947">
    <property type="entry name" value="TBP_aldolase_IIB"/>
    <property type="match status" value="1"/>
</dbReference>
<dbReference type="SUPFAM" id="SSF51569">
    <property type="entry name" value="Aldolase"/>
    <property type="match status" value="1"/>
</dbReference>
<dbReference type="InterPro" id="IPR000771">
    <property type="entry name" value="FBA_II"/>
</dbReference>
<dbReference type="PANTHER" id="PTHR30304:SF0">
    <property type="entry name" value="D-TAGATOSE-1,6-BISPHOSPHATE ALDOLASE SUBUNIT GATY-RELATED"/>
    <property type="match status" value="1"/>
</dbReference>
<evidence type="ECO:0000313" key="4">
    <source>
        <dbReference type="Proteomes" id="UP001264335"/>
    </source>
</evidence>
<sequence>MLVKMNELLKEAQTKKVGIGAYNVPNLEAVRAVIAAAEELNQPVILAHAQVHEPVIPLSEIGPIMVQYAKQAKVPVSVHLDHGTSFDLCVQALEMGFTSVMFDASDQSFEENVKGTSEMVKIAHALGASVEAELGHVFTSEVGGEAGAEDRVVYNVEDHAGDDMYTDPEAARKFVEQTNVDCLAIAFGTAHGIYLTKPELNLNRVSEIAEVVDIPLVMHGGSGVSKEDMQTAIKNGICKINYFAYMNKSGGEKVKEYITSLGSEIPFFDEIIKKGIEGMKENVVESMKVFSMQ</sequence>
<dbReference type="NCBIfam" id="TIGR00167">
    <property type="entry name" value="cbbA"/>
    <property type="match status" value="1"/>
</dbReference>
<dbReference type="Pfam" id="PF01116">
    <property type="entry name" value="F_bP_aldolase"/>
    <property type="match status" value="1"/>
</dbReference>
<dbReference type="EMBL" id="JARPWY010000012">
    <property type="protein sequence ID" value="MDT2513870.1"/>
    <property type="molecule type" value="Genomic_DNA"/>
</dbReference>
<evidence type="ECO:0000256" key="1">
    <source>
        <dbReference type="PIRSR" id="PIRSR001359-1"/>
    </source>
</evidence>
<organism evidence="3 4">
    <name type="scientific">Enterococcus avium</name>
    <name type="common">Streptococcus avium</name>
    <dbReference type="NCBI Taxonomy" id="33945"/>
    <lineage>
        <taxon>Bacteria</taxon>
        <taxon>Bacillati</taxon>
        <taxon>Bacillota</taxon>
        <taxon>Bacilli</taxon>
        <taxon>Lactobacillales</taxon>
        <taxon>Enterococcaceae</taxon>
        <taxon>Enterococcus</taxon>
    </lineage>
</organism>
<name>A0ABD5F727_ENTAV</name>
<comment type="caution">
    <text evidence="3">The sequence shown here is derived from an EMBL/GenBank/DDBJ whole genome shotgun (WGS) entry which is preliminary data.</text>
</comment>
<feature type="binding site" evidence="2">
    <location>
        <position position="133"/>
    </location>
    <ligand>
        <name>Zn(2+)</name>
        <dbReference type="ChEBI" id="CHEBI:29105"/>
        <label>2</label>
    </ligand>
</feature>
<proteinExistence type="predicted"/>
<feature type="binding site" evidence="2">
    <location>
        <position position="103"/>
    </location>
    <ligand>
        <name>Zn(2+)</name>
        <dbReference type="ChEBI" id="CHEBI:29105"/>
        <label>2</label>
    </ligand>
</feature>
<dbReference type="GO" id="GO:0016740">
    <property type="term" value="F:transferase activity"/>
    <property type="evidence" value="ECO:0007669"/>
    <property type="project" value="UniProtKB-KW"/>
</dbReference>